<proteinExistence type="predicted"/>
<dbReference type="eggNOG" id="ENOG502S819">
    <property type="taxonomic scope" value="Eukaryota"/>
</dbReference>
<evidence type="ECO:0000256" key="1">
    <source>
        <dbReference type="SAM" id="SignalP"/>
    </source>
</evidence>
<dbReference type="EMBL" id="FN430351">
    <property type="protein sequence ID" value="CAZ85539.1"/>
    <property type="molecule type" value="Genomic_DNA"/>
</dbReference>
<protein>
    <submittedName>
        <fullName evidence="2">(Perigord truffle) hypothetical protein</fullName>
    </submittedName>
</protein>
<dbReference type="AlphaFoldDB" id="D5GLX2"/>
<dbReference type="KEGG" id="tml:GSTUM_00010457001"/>
<sequence>MKSILAVVFTLLSFFLLTSAVPAHGPSCEQCDPIPPNNRCDITTSCIRTEPNGQYHCACRAGYQADAPVTDSTTQWRTKFIGQEYRVFVKPGVVCNTLCADSAQGANSCQAITIRPECS</sequence>
<dbReference type="RefSeq" id="XP_002841348.1">
    <property type="nucleotide sequence ID" value="XM_002841302.1"/>
</dbReference>
<organism evidence="2 3">
    <name type="scientific">Tuber melanosporum (strain Mel28)</name>
    <name type="common">Perigord black truffle</name>
    <dbReference type="NCBI Taxonomy" id="656061"/>
    <lineage>
        <taxon>Eukaryota</taxon>
        <taxon>Fungi</taxon>
        <taxon>Dikarya</taxon>
        <taxon>Ascomycota</taxon>
        <taxon>Pezizomycotina</taxon>
        <taxon>Pezizomycetes</taxon>
        <taxon>Pezizales</taxon>
        <taxon>Tuberaceae</taxon>
        <taxon>Tuber</taxon>
    </lineage>
</organism>
<evidence type="ECO:0000313" key="3">
    <source>
        <dbReference type="Proteomes" id="UP000006911"/>
    </source>
</evidence>
<name>D5GLX2_TUBMM</name>
<dbReference type="GeneID" id="9187319"/>
<gene>
    <name evidence="2" type="ORF">GSTUM_00010457001</name>
</gene>
<feature type="chain" id="PRO_5003072140" evidence="1">
    <location>
        <begin position="21"/>
        <end position="119"/>
    </location>
</feature>
<reference evidence="2 3" key="1">
    <citation type="journal article" date="2010" name="Nature">
        <title>Perigord black truffle genome uncovers evolutionary origins and mechanisms of symbiosis.</title>
        <authorList>
            <person name="Martin F."/>
            <person name="Kohler A."/>
            <person name="Murat C."/>
            <person name="Balestrini R."/>
            <person name="Coutinho P.M."/>
            <person name="Jaillon O."/>
            <person name="Montanini B."/>
            <person name="Morin E."/>
            <person name="Noel B."/>
            <person name="Percudani R."/>
            <person name="Porcel B."/>
            <person name="Rubini A."/>
            <person name="Amicucci A."/>
            <person name="Amselem J."/>
            <person name="Anthouard V."/>
            <person name="Arcioni S."/>
            <person name="Artiguenave F."/>
            <person name="Aury J.M."/>
            <person name="Ballario P."/>
            <person name="Bolchi A."/>
            <person name="Brenna A."/>
            <person name="Brun A."/>
            <person name="Buee M."/>
            <person name="Cantarel B."/>
            <person name="Chevalier G."/>
            <person name="Couloux A."/>
            <person name="Da Silva C."/>
            <person name="Denoeud F."/>
            <person name="Duplessis S."/>
            <person name="Ghignone S."/>
            <person name="Hilselberger B."/>
            <person name="Iotti M."/>
            <person name="Marcais B."/>
            <person name="Mello A."/>
            <person name="Miranda M."/>
            <person name="Pacioni G."/>
            <person name="Quesneville H."/>
            <person name="Riccioni C."/>
            <person name="Ruotolo R."/>
            <person name="Splivallo R."/>
            <person name="Stocchi V."/>
            <person name="Tisserant E."/>
            <person name="Viscomi A.R."/>
            <person name="Zambonelli A."/>
            <person name="Zampieri E."/>
            <person name="Henrissat B."/>
            <person name="Lebrun M.H."/>
            <person name="Paolocci F."/>
            <person name="Bonfante P."/>
            <person name="Ottonello S."/>
            <person name="Wincker P."/>
        </authorList>
    </citation>
    <scope>NUCLEOTIDE SEQUENCE [LARGE SCALE GENOMIC DNA]</scope>
    <source>
        <strain evidence="2 3">Mel28</strain>
    </source>
</reference>
<keyword evidence="3" id="KW-1185">Reference proteome</keyword>
<feature type="signal peptide" evidence="1">
    <location>
        <begin position="1"/>
        <end position="20"/>
    </location>
</feature>
<dbReference type="OMA" id="CNTLCND"/>
<dbReference type="STRING" id="656061.D5GLX2"/>
<dbReference type="HOGENOM" id="CLU_161487_0_0_1"/>
<accession>D5GLX2</accession>
<dbReference type="InParanoid" id="D5GLX2"/>
<keyword evidence="1" id="KW-0732">Signal</keyword>
<dbReference type="Proteomes" id="UP000006911">
    <property type="component" value="Unassembled WGS sequence"/>
</dbReference>
<evidence type="ECO:0000313" key="2">
    <source>
        <dbReference type="EMBL" id="CAZ85539.1"/>
    </source>
</evidence>